<evidence type="ECO:0000256" key="1">
    <source>
        <dbReference type="SAM" id="MobiDB-lite"/>
    </source>
</evidence>
<keyword evidence="2" id="KW-0472">Membrane</keyword>
<evidence type="ECO:0000313" key="4">
    <source>
        <dbReference type="Proteomes" id="UP000075714"/>
    </source>
</evidence>
<dbReference type="AlphaFoldDB" id="A0A150GLA8"/>
<feature type="region of interest" description="Disordered" evidence="1">
    <location>
        <begin position="418"/>
        <end position="440"/>
    </location>
</feature>
<evidence type="ECO:0000256" key="2">
    <source>
        <dbReference type="SAM" id="Phobius"/>
    </source>
</evidence>
<feature type="region of interest" description="Disordered" evidence="1">
    <location>
        <begin position="375"/>
        <end position="397"/>
    </location>
</feature>
<keyword evidence="4" id="KW-1185">Reference proteome</keyword>
<dbReference type="STRING" id="33097.A0A150GLA8"/>
<reference evidence="4" key="1">
    <citation type="journal article" date="2016" name="Nat. Commun.">
        <title>The Gonium pectorale genome demonstrates co-option of cell cycle regulation during the evolution of multicellularity.</title>
        <authorList>
            <person name="Hanschen E.R."/>
            <person name="Marriage T.N."/>
            <person name="Ferris P.J."/>
            <person name="Hamaji T."/>
            <person name="Toyoda A."/>
            <person name="Fujiyama A."/>
            <person name="Neme R."/>
            <person name="Noguchi H."/>
            <person name="Minakuchi Y."/>
            <person name="Suzuki M."/>
            <person name="Kawai-Toyooka H."/>
            <person name="Smith D.R."/>
            <person name="Sparks H."/>
            <person name="Anderson J."/>
            <person name="Bakaric R."/>
            <person name="Luria V."/>
            <person name="Karger A."/>
            <person name="Kirschner M.W."/>
            <person name="Durand P.M."/>
            <person name="Michod R.E."/>
            <person name="Nozaki H."/>
            <person name="Olson B.J."/>
        </authorList>
    </citation>
    <scope>NUCLEOTIDE SEQUENCE [LARGE SCALE GENOMIC DNA]</scope>
    <source>
        <strain evidence="4">NIES-2863</strain>
    </source>
</reference>
<keyword evidence="2" id="KW-1133">Transmembrane helix</keyword>
<comment type="caution">
    <text evidence="3">The sequence shown here is derived from an EMBL/GenBank/DDBJ whole genome shotgun (WGS) entry which is preliminary data.</text>
</comment>
<organism evidence="3 4">
    <name type="scientific">Gonium pectorale</name>
    <name type="common">Green alga</name>
    <dbReference type="NCBI Taxonomy" id="33097"/>
    <lineage>
        <taxon>Eukaryota</taxon>
        <taxon>Viridiplantae</taxon>
        <taxon>Chlorophyta</taxon>
        <taxon>core chlorophytes</taxon>
        <taxon>Chlorophyceae</taxon>
        <taxon>CS clade</taxon>
        <taxon>Chlamydomonadales</taxon>
        <taxon>Volvocaceae</taxon>
        <taxon>Gonium</taxon>
    </lineage>
</organism>
<accession>A0A150GLA8</accession>
<name>A0A150GLA8_GONPE</name>
<protein>
    <submittedName>
        <fullName evidence="3">Uncharacterized protein</fullName>
    </submittedName>
</protein>
<sequence length="440" mass="46815">MLGGVLLRQAQIDYRGHNIAAVEAAYSRWNDSSNPDGWEQFMNLEVTAILTPDPAAKPLNVTCRSMTLPLRQEFWTADYYKDEVFRFLIDRQQMRLRAGVPYDLFTQCRMQVTLLQQPPNATEFAPLAVIPSFSTVSSYSVDVYAASEGQLTCVRTHEDCSGRAHAGCRFDCEAVRFMDVAIKVSYGLPAMDGKVYGYGPDYTNPAPGMGGNVLPAGFNSTDPPSNNTRFQVINVPEGLWKPVNDSQVTITVRSSADPFLAYWEVTRGTGRFGMFRKAQLNKAGLALLVVGLVIEVLCLVTLLICYIRARRGRRGNAKTGGAGGETLLDSAAADSAADSALPFGVTSVFVVRDEDEVAQAPSTDSAAAAATVSPVALLPPRHRNPDASSGGGAAAAAAPGGSVEMVLGAVAQPLYASAPSSAATGGAPPAKQQKKAKKAQ</sequence>
<keyword evidence="2" id="KW-0812">Transmembrane</keyword>
<proteinExistence type="predicted"/>
<dbReference type="EMBL" id="LSYV01000017">
    <property type="protein sequence ID" value="KXZ50581.1"/>
    <property type="molecule type" value="Genomic_DNA"/>
</dbReference>
<gene>
    <name evidence="3" type="ORF">GPECTOR_16g756</name>
</gene>
<feature type="compositionally biased region" description="Low complexity" evidence="1">
    <location>
        <begin position="418"/>
        <end position="431"/>
    </location>
</feature>
<dbReference type="Proteomes" id="UP000075714">
    <property type="component" value="Unassembled WGS sequence"/>
</dbReference>
<dbReference type="OrthoDB" id="535914at2759"/>
<evidence type="ECO:0000313" key="3">
    <source>
        <dbReference type="EMBL" id="KXZ50581.1"/>
    </source>
</evidence>
<feature type="transmembrane region" description="Helical" evidence="2">
    <location>
        <begin position="285"/>
        <end position="307"/>
    </location>
</feature>